<dbReference type="EMBL" id="VZBZ01000164">
    <property type="protein sequence ID" value="MQN79054.1"/>
    <property type="molecule type" value="Genomic_DNA"/>
</dbReference>
<dbReference type="Pfam" id="PF18291">
    <property type="entry name" value="HU-HIG"/>
    <property type="match status" value="1"/>
</dbReference>
<dbReference type="SUPFAM" id="SSF47729">
    <property type="entry name" value="IHF-like DNA-binding proteins"/>
    <property type="match status" value="1"/>
</dbReference>
<evidence type="ECO:0000256" key="1">
    <source>
        <dbReference type="ARBA" id="ARBA00023125"/>
    </source>
</evidence>
<evidence type="ECO:0000256" key="2">
    <source>
        <dbReference type="SAM" id="MobiDB-lite"/>
    </source>
</evidence>
<evidence type="ECO:0000259" key="3">
    <source>
        <dbReference type="Pfam" id="PF18291"/>
    </source>
</evidence>
<reference evidence="5" key="1">
    <citation type="submission" date="2019-09" db="EMBL/GenBank/DDBJ databases">
        <title>Distinct polysaccharide growth profiles of human intestinal Prevotella copri isolates.</title>
        <authorList>
            <person name="Fehlner-Peach H."/>
            <person name="Magnabosco C."/>
            <person name="Raghavan V."/>
            <person name="Scher J.U."/>
            <person name="Tett A."/>
            <person name="Cox L.M."/>
            <person name="Gottsegen C."/>
            <person name="Watters A."/>
            <person name="Wiltshire- Gordon J.D."/>
            <person name="Segata N."/>
            <person name="Bonneau R."/>
            <person name="Littman D.R."/>
        </authorList>
    </citation>
    <scope>NUCLEOTIDE SEQUENCE [LARGE SCALE GENOMIC DNA]</scope>
    <source>
        <strain evidence="5">BU41712</strain>
    </source>
</reference>
<feature type="compositionally biased region" description="Gly residues" evidence="2">
    <location>
        <begin position="152"/>
        <end position="170"/>
    </location>
</feature>
<accession>A0AA90UMB6</accession>
<feature type="domain" description="HU" evidence="3">
    <location>
        <begin position="2"/>
        <end position="112"/>
    </location>
</feature>
<dbReference type="InterPro" id="IPR041607">
    <property type="entry name" value="HU-HIG"/>
</dbReference>
<dbReference type="InterPro" id="IPR010992">
    <property type="entry name" value="IHF-like_DNA-bd_dom_sf"/>
</dbReference>
<dbReference type="RefSeq" id="WP_153093708.1">
    <property type="nucleotide sequence ID" value="NZ_VZBX01000138.1"/>
</dbReference>
<dbReference type="AlphaFoldDB" id="A0AA90UMB6"/>
<evidence type="ECO:0000313" key="5">
    <source>
        <dbReference type="Proteomes" id="UP000423156"/>
    </source>
</evidence>
<proteinExistence type="predicted"/>
<evidence type="ECO:0000313" key="4">
    <source>
        <dbReference type="EMBL" id="MQN79054.1"/>
    </source>
</evidence>
<feature type="region of interest" description="Disordered" evidence="2">
    <location>
        <begin position="128"/>
        <end position="179"/>
    </location>
</feature>
<keyword evidence="1 4" id="KW-0238">DNA-binding</keyword>
<sequence length="179" mass="19509">MIRYKKYKSNQTGVTKNKWYGRAVTELMEFEEFVKHMANHHCVFGESTIRGVLIEMQICMRELLLEGKAVRLDDLGIFRIGLETSAATTAKEFTADNIKAVRLNLYLGKRFHAADLYKDAKFREAGKYDGGGDDGGETAGTHDEGSNTSGGNSSGDGDTSGGNMSDGGGSTDDSNYVEL</sequence>
<dbReference type="Proteomes" id="UP000423156">
    <property type="component" value="Unassembled WGS sequence"/>
</dbReference>
<gene>
    <name evidence="4" type="ORF">F7D71_14560</name>
</gene>
<comment type="caution">
    <text evidence="4">The sequence shown here is derived from an EMBL/GenBank/DDBJ whole genome shotgun (WGS) entry which is preliminary data.</text>
</comment>
<protein>
    <submittedName>
        <fullName evidence="4">DNA-binding protein</fullName>
    </submittedName>
</protein>
<organism evidence="4 5">
    <name type="scientific">Segatella copri</name>
    <dbReference type="NCBI Taxonomy" id="165179"/>
    <lineage>
        <taxon>Bacteria</taxon>
        <taxon>Pseudomonadati</taxon>
        <taxon>Bacteroidota</taxon>
        <taxon>Bacteroidia</taxon>
        <taxon>Bacteroidales</taxon>
        <taxon>Prevotellaceae</taxon>
        <taxon>Segatella</taxon>
    </lineage>
</organism>
<dbReference type="GO" id="GO:0003677">
    <property type="term" value="F:DNA binding"/>
    <property type="evidence" value="ECO:0007669"/>
    <property type="project" value="UniProtKB-KW"/>
</dbReference>
<name>A0AA90UMB6_9BACT</name>